<gene>
    <name evidence="2" type="ORF">BS47DRAFT_895858</name>
</gene>
<accession>A0A9P6AYB2</accession>
<organism evidence="2 3">
    <name type="scientific">Hydnum rufescens UP504</name>
    <dbReference type="NCBI Taxonomy" id="1448309"/>
    <lineage>
        <taxon>Eukaryota</taxon>
        <taxon>Fungi</taxon>
        <taxon>Dikarya</taxon>
        <taxon>Basidiomycota</taxon>
        <taxon>Agaricomycotina</taxon>
        <taxon>Agaricomycetes</taxon>
        <taxon>Cantharellales</taxon>
        <taxon>Hydnaceae</taxon>
        <taxon>Hydnum</taxon>
    </lineage>
</organism>
<keyword evidence="3" id="KW-1185">Reference proteome</keyword>
<dbReference type="OrthoDB" id="2017974at2759"/>
<feature type="domain" description="PIN" evidence="1">
    <location>
        <begin position="12"/>
        <end position="77"/>
    </location>
</feature>
<evidence type="ECO:0000313" key="3">
    <source>
        <dbReference type="Proteomes" id="UP000886523"/>
    </source>
</evidence>
<dbReference type="EMBL" id="MU128964">
    <property type="protein sequence ID" value="KAF9514107.1"/>
    <property type="molecule type" value="Genomic_DNA"/>
</dbReference>
<sequence>MISYLDLLDLFAQFISLCPDLSTSILIPGIVMSELDGLRKNAQRTCAVQAQNANRWVADRLMAKIREGGAGVVRGQRDAATLVSGGSWRRHYYETGKASCTRCSFTYSTPL</sequence>
<name>A0A9P6AYB2_9AGAM</name>
<protein>
    <recommendedName>
        <fullName evidence="1">PIN domain-containing protein</fullName>
    </recommendedName>
</protein>
<dbReference type="Pfam" id="PF13638">
    <property type="entry name" value="PIN_4"/>
    <property type="match status" value="1"/>
</dbReference>
<dbReference type="Gene3D" id="3.40.50.1010">
    <property type="entry name" value="5'-nuclease"/>
    <property type="match status" value="1"/>
</dbReference>
<evidence type="ECO:0000313" key="2">
    <source>
        <dbReference type="EMBL" id="KAF9514107.1"/>
    </source>
</evidence>
<proteinExistence type="predicted"/>
<dbReference type="AlphaFoldDB" id="A0A9P6AYB2"/>
<dbReference type="InterPro" id="IPR002716">
    <property type="entry name" value="PIN_dom"/>
</dbReference>
<evidence type="ECO:0000259" key="1">
    <source>
        <dbReference type="Pfam" id="PF13638"/>
    </source>
</evidence>
<comment type="caution">
    <text evidence="2">The sequence shown here is derived from an EMBL/GenBank/DDBJ whole genome shotgun (WGS) entry which is preliminary data.</text>
</comment>
<dbReference type="Proteomes" id="UP000886523">
    <property type="component" value="Unassembled WGS sequence"/>
</dbReference>
<reference evidence="2" key="1">
    <citation type="journal article" date="2020" name="Nat. Commun.">
        <title>Large-scale genome sequencing of mycorrhizal fungi provides insights into the early evolution of symbiotic traits.</title>
        <authorList>
            <person name="Miyauchi S."/>
            <person name="Kiss E."/>
            <person name="Kuo A."/>
            <person name="Drula E."/>
            <person name="Kohler A."/>
            <person name="Sanchez-Garcia M."/>
            <person name="Morin E."/>
            <person name="Andreopoulos B."/>
            <person name="Barry K.W."/>
            <person name="Bonito G."/>
            <person name="Buee M."/>
            <person name="Carver A."/>
            <person name="Chen C."/>
            <person name="Cichocki N."/>
            <person name="Clum A."/>
            <person name="Culley D."/>
            <person name="Crous P.W."/>
            <person name="Fauchery L."/>
            <person name="Girlanda M."/>
            <person name="Hayes R.D."/>
            <person name="Keri Z."/>
            <person name="LaButti K."/>
            <person name="Lipzen A."/>
            <person name="Lombard V."/>
            <person name="Magnuson J."/>
            <person name="Maillard F."/>
            <person name="Murat C."/>
            <person name="Nolan M."/>
            <person name="Ohm R.A."/>
            <person name="Pangilinan J."/>
            <person name="Pereira M.F."/>
            <person name="Perotto S."/>
            <person name="Peter M."/>
            <person name="Pfister S."/>
            <person name="Riley R."/>
            <person name="Sitrit Y."/>
            <person name="Stielow J.B."/>
            <person name="Szollosi G."/>
            <person name="Zifcakova L."/>
            <person name="Stursova M."/>
            <person name="Spatafora J.W."/>
            <person name="Tedersoo L."/>
            <person name="Vaario L.M."/>
            <person name="Yamada A."/>
            <person name="Yan M."/>
            <person name="Wang P."/>
            <person name="Xu J."/>
            <person name="Bruns T."/>
            <person name="Baldrian P."/>
            <person name="Vilgalys R."/>
            <person name="Dunand C."/>
            <person name="Henrissat B."/>
            <person name="Grigoriev I.V."/>
            <person name="Hibbett D."/>
            <person name="Nagy L.G."/>
            <person name="Martin F.M."/>
        </authorList>
    </citation>
    <scope>NUCLEOTIDE SEQUENCE</scope>
    <source>
        <strain evidence="2">UP504</strain>
    </source>
</reference>